<sequence length="324" mass="36829">METFQPELELTSQDEQRLEWIRFYFDLGRHVARLERQHDDPVNAIITVPFVNFASTLISAGIISEKFIHSKELINSSDLSRYKDDQAVSFGYQKIGHAELKKVFGLIDGIDRSLGVDRLEVAVIEDEGNRHFTRFIQPDWLHLVQPVDDAPDLIRFRPGSLIAQNVKALTALIGLDGTRRLLQHSHHTCLIIDIIGRVSDELRAEIPLMELGLETEEVLYLRDLIRPSCAGPEGIRDSYCSMVSHNIEDGWDASVICGSLNYINHWEDCYSSLKVGVLGTSEPHYKDALEQANEGYYQRVDDLPGDDELNKLCPALVDFQIFTY</sequence>
<dbReference type="Proteomes" id="UP000557872">
    <property type="component" value="Unassembled WGS sequence"/>
</dbReference>
<dbReference type="RefSeq" id="WP_178931521.1">
    <property type="nucleotide sequence ID" value="NZ_JACBAZ010000002.1"/>
</dbReference>
<evidence type="ECO:0000313" key="2">
    <source>
        <dbReference type="Proteomes" id="UP000557872"/>
    </source>
</evidence>
<comment type="caution">
    <text evidence="1">The sequence shown here is derived from an EMBL/GenBank/DDBJ whole genome shotgun (WGS) entry which is preliminary data.</text>
</comment>
<evidence type="ECO:0000313" key="1">
    <source>
        <dbReference type="EMBL" id="NWK54976.1"/>
    </source>
</evidence>
<accession>A0A851GC26</accession>
<dbReference type="EMBL" id="JACBAZ010000002">
    <property type="protein sequence ID" value="NWK54976.1"/>
    <property type="molecule type" value="Genomic_DNA"/>
</dbReference>
<keyword evidence="2" id="KW-1185">Reference proteome</keyword>
<proteinExistence type="predicted"/>
<gene>
    <name evidence="1" type="ORF">HW115_05105</name>
</gene>
<organism evidence="1 2">
    <name type="scientific">Oceaniferula marina</name>
    <dbReference type="NCBI Taxonomy" id="2748318"/>
    <lineage>
        <taxon>Bacteria</taxon>
        <taxon>Pseudomonadati</taxon>
        <taxon>Verrucomicrobiota</taxon>
        <taxon>Verrucomicrobiia</taxon>
        <taxon>Verrucomicrobiales</taxon>
        <taxon>Verrucomicrobiaceae</taxon>
        <taxon>Oceaniferula</taxon>
    </lineage>
</organism>
<name>A0A851GC26_9BACT</name>
<protein>
    <submittedName>
        <fullName evidence="1">Uncharacterized protein</fullName>
    </submittedName>
</protein>
<dbReference type="AlphaFoldDB" id="A0A851GC26"/>
<reference evidence="1 2" key="1">
    <citation type="submission" date="2020-07" db="EMBL/GenBank/DDBJ databases">
        <title>Roseicoccus Jingziensis gen. nov., sp. nov., isolated from coastal seawater.</title>
        <authorList>
            <person name="Feng X."/>
        </authorList>
    </citation>
    <scope>NUCLEOTIDE SEQUENCE [LARGE SCALE GENOMIC DNA]</scope>
    <source>
        <strain evidence="1 2">N1E253</strain>
    </source>
</reference>